<evidence type="ECO:0000256" key="4">
    <source>
        <dbReference type="ARBA" id="ARBA00022448"/>
    </source>
</evidence>
<evidence type="ECO:0000256" key="6">
    <source>
        <dbReference type="ARBA" id="ARBA00022519"/>
    </source>
</evidence>
<dbReference type="OrthoDB" id="8584757at2"/>
<dbReference type="InterPro" id="IPR022792">
    <property type="entry name" value="T2SS_protein-GspN"/>
</dbReference>
<dbReference type="Proteomes" id="UP000037939">
    <property type="component" value="Unassembled WGS sequence"/>
</dbReference>
<evidence type="ECO:0000256" key="7">
    <source>
        <dbReference type="ARBA" id="ARBA00022692"/>
    </source>
</evidence>
<comment type="subcellular location">
    <subcellularLocation>
        <location evidence="1">Cell inner membrane</location>
    </subcellularLocation>
</comment>
<gene>
    <name evidence="11" type="ORF">WG78_07025</name>
</gene>
<keyword evidence="8" id="KW-0653">Protein transport</keyword>
<dbReference type="AlphaFoldDB" id="A0A0N1JT98"/>
<organism evidence="11 12">
    <name type="scientific">Amantichitinum ursilacus</name>
    <dbReference type="NCBI Taxonomy" id="857265"/>
    <lineage>
        <taxon>Bacteria</taxon>
        <taxon>Pseudomonadati</taxon>
        <taxon>Pseudomonadota</taxon>
        <taxon>Betaproteobacteria</taxon>
        <taxon>Neisseriales</taxon>
        <taxon>Chitinibacteraceae</taxon>
        <taxon>Amantichitinum</taxon>
    </lineage>
</organism>
<evidence type="ECO:0000256" key="9">
    <source>
        <dbReference type="ARBA" id="ARBA00023136"/>
    </source>
</evidence>
<dbReference type="STRING" id="857265.WG78_07025"/>
<keyword evidence="9" id="KW-0472">Membrane</keyword>
<dbReference type="EMBL" id="LAQT01000004">
    <property type="protein sequence ID" value="KPC53855.1"/>
    <property type="molecule type" value="Genomic_DNA"/>
</dbReference>
<proteinExistence type="inferred from homology"/>
<dbReference type="GO" id="GO:0015628">
    <property type="term" value="P:protein secretion by the type II secretion system"/>
    <property type="evidence" value="ECO:0007669"/>
    <property type="project" value="InterPro"/>
</dbReference>
<dbReference type="GO" id="GO:0005886">
    <property type="term" value="C:plasma membrane"/>
    <property type="evidence" value="ECO:0007669"/>
    <property type="project" value="UniProtKB-SubCell"/>
</dbReference>
<evidence type="ECO:0000256" key="5">
    <source>
        <dbReference type="ARBA" id="ARBA00022475"/>
    </source>
</evidence>
<evidence type="ECO:0000313" key="11">
    <source>
        <dbReference type="EMBL" id="KPC53855.1"/>
    </source>
</evidence>
<evidence type="ECO:0000256" key="1">
    <source>
        <dbReference type="ARBA" id="ARBA00004533"/>
    </source>
</evidence>
<accession>A0A0N1JT98</accession>
<keyword evidence="4" id="KW-0813">Transport</keyword>
<evidence type="ECO:0000256" key="10">
    <source>
        <dbReference type="ARBA" id="ARBA00030772"/>
    </source>
</evidence>
<keyword evidence="5" id="KW-1003">Cell membrane</keyword>
<dbReference type="GO" id="GO:0015627">
    <property type="term" value="C:type II protein secretion system complex"/>
    <property type="evidence" value="ECO:0007669"/>
    <property type="project" value="InterPro"/>
</dbReference>
<comment type="similarity">
    <text evidence="2">Belongs to the GSP N family.</text>
</comment>
<evidence type="ECO:0000256" key="2">
    <source>
        <dbReference type="ARBA" id="ARBA00007208"/>
    </source>
</evidence>
<name>A0A0N1JT98_9NEIS</name>
<evidence type="ECO:0000256" key="8">
    <source>
        <dbReference type="ARBA" id="ARBA00022927"/>
    </source>
</evidence>
<keyword evidence="6" id="KW-0997">Cell inner membrane</keyword>
<evidence type="ECO:0000313" key="12">
    <source>
        <dbReference type="Proteomes" id="UP000037939"/>
    </source>
</evidence>
<protein>
    <recommendedName>
        <fullName evidence="3">Type II secretion system protein N</fullName>
    </recommendedName>
    <alternativeName>
        <fullName evidence="10">General secretion pathway protein N</fullName>
    </alternativeName>
</protein>
<sequence>MKRYRHPLMWLGLVLFGLFALLRLPTVLFAATLPAPMQAGDVSGTLWEGRIGQLGIGGQQLLQDVRWRWQPAALLKGALAWQLDTRYADTPPGSARAVLSAAGWRLENVALTVPASPLMAQVKMLSPFQLGGDLQIRALALAQNHYEQTSVLWQDASSLVTPQVNPFGNYLINVQQQGSATNWSMQPQGGMLAISGGGGISNNGPTGALTFTPTAGKEAMFAALLDRMGPSHTLQLGSR</sequence>
<reference evidence="11 12" key="1">
    <citation type="submission" date="2015-07" db="EMBL/GenBank/DDBJ databases">
        <title>Draft genome sequence of the Amantichitinum ursilacus IGB-41, a new chitin-degrading bacterium.</title>
        <authorList>
            <person name="Kirstahler P."/>
            <person name="Guenther M."/>
            <person name="Grumaz C."/>
            <person name="Rupp S."/>
            <person name="Zibek S."/>
            <person name="Sohn K."/>
        </authorList>
    </citation>
    <scope>NUCLEOTIDE SEQUENCE [LARGE SCALE GENOMIC DNA]</scope>
    <source>
        <strain evidence="11 12">IGB-41</strain>
    </source>
</reference>
<keyword evidence="7" id="KW-0812">Transmembrane</keyword>
<evidence type="ECO:0000256" key="3">
    <source>
        <dbReference type="ARBA" id="ARBA00021563"/>
    </source>
</evidence>
<keyword evidence="12" id="KW-1185">Reference proteome</keyword>
<comment type="caution">
    <text evidence="11">The sequence shown here is derived from an EMBL/GenBank/DDBJ whole genome shotgun (WGS) entry which is preliminary data.</text>
</comment>
<dbReference type="RefSeq" id="WP_053937094.1">
    <property type="nucleotide sequence ID" value="NZ_LAQT01000004.1"/>
</dbReference>
<dbReference type="Pfam" id="PF01203">
    <property type="entry name" value="T2SSN"/>
    <property type="match status" value="1"/>
</dbReference>